<evidence type="ECO:0000256" key="6">
    <source>
        <dbReference type="SAM" id="Phobius"/>
    </source>
</evidence>
<evidence type="ECO:0000256" key="1">
    <source>
        <dbReference type="ARBA" id="ARBA00005964"/>
    </source>
</evidence>
<dbReference type="InterPro" id="IPR029058">
    <property type="entry name" value="AB_hydrolase_fold"/>
</dbReference>
<dbReference type="EC" id="3.1.1.-" evidence="5"/>
<dbReference type="InterPro" id="IPR019826">
    <property type="entry name" value="Carboxylesterase_B_AS"/>
</dbReference>
<accession>A0A1B6M112</accession>
<dbReference type="GO" id="GO:0052689">
    <property type="term" value="F:carboxylic ester hydrolase activity"/>
    <property type="evidence" value="ECO:0007669"/>
    <property type="project" value="UniProtKB-KW"/>
</dbReference>
<evidence type="ECO:0000256" key="2">
    <source>
        <dbReference type="ARBA" id="ARBA00022487"/>
    </source>
</evidence>
<sequence>MVFRATLYILLFLCLHVFVKSAIVYTKSGFLNGTVLELDQARKVYVFLGVPYAEPPTGERRFKEPQPLSSKWEGIRSAQKNSPSCIQYRYYFNRKSGDTVGDEDCLYVNIYSSSLSNDSNLDVVVFFHGGGFMFGSGNAYSGDFIFAKVDIVFVTVNYRLGPFGFLSTEDEVIPGNNGLKDQVQALIWIQENIEHFGGDKSKVTITGLSAGGASVHLHYLSPLSKHLFSRGISVSGSAFCPWVFAENSRMKAFMLADAVQCPTDDSRHLLECLRQRPAKSILLHLEELFMPWHFNPFSPFGVVVENSSNVAFLSKHPHELLSERNIKDAPWLTSITSEEGLYPAATFITHNELLHELEENWNEISPYILDYNYTTSIYEKDNLSQRIKEFYLGNNTIDFDHRGDLLRMMSDRLFIVDIERGARLQAAATKSPVYFYEFTYRGKYSISNLFCSCRDNLGVSHADDLLYLLKMGAGLSPLETDEDKEMVDIMVNIWTSFIRTGVPSLELQVPWIPVSPTGDLSYLRISSSQNITLVSSASLGSREFWDSLPFNEPKSFEKSGCGEIGISFPIFIIFFSVYILGKFYTFKTLV</sequence>
<dbReference type="PANTHER" id="PTHR43142">
    <property type="entry name" value="CARBOXYLIC ESTER HYDROLASE"/>
    <property type="match status" value="1"/>
</dbReference>
<dbReference type="PANTHER" id="PTHR43142:SF1">
    <property type="entry name" value="CARBOXYLIC ESTER HYDROLASE"/>
    <property type="match status" value="1"/>
</dbReference>
<dbReference type="PROSITE" id="PS00122">
    <property type="entry name" value="CARBOXYLESTERASE_B_1"/>
    <property type="match status" value="1"/>
</dbReference>
<name>A0A1B6M112_9HEMI</name>
<dbReference type="EMBL" id="GEBQ01010369">
    <property type="protein sequence ID" value="JAT29608.1"/>
    <property type="molecule type" value="Transcribed_RNA"/>
</dbReference>
<evidence type="ECO:0000256" key="4">
    <source>
        <dbReference type="ARBA" id="ARBA00023180"/>
    </source>
</evidence>
<comment type="similarity">
    <text evidence="1 5">Belongs to the type-B carboxylesterase/lipase family.</text>
</comment>
<evidence type="ECO:0000259" key="7">
    <source>
        <dbReference type="Pfam" id="PF00135"/>
    </source>
</evidence>
<feature type="transmembrane region" description="Helical" evidence="6">
    <location>
        <begin position="564"/>
        <end position="584"/>
    </location>
</feature>
<keyword evidence="4" id="KW-0325">Glycoprotein</keyword>
<proteinExistence type="inferred from homology"/>
<dbReference type="InterPro" id="IPR002018">
    <property type="entry name" value="CarbesteraseB"/>
</dbReference>
<dbReference type="AlphaFoldDB" id="A0A1B6M112"/>
<evidence type="ECO:0000313" key="8">
    <source>
        <dbReference type="EMBL" id="JAT29608.1"/>
    </source>
</evidence>
<keyword evidence="6" id="KW-0472">Membrane</keyword>
<organism evidence="8">
    <name type="scientific">Graphocephala atropunctata</name>
    <dbReference type="NCBI Taxonomy" id="36148"/>
    <lineage>
        <taxon>Eukaryota</taxon>
        <taxon>Metazoa</taxon>
        <taxon>Ecdysozoa</taxon>
        <taxon>Arthropoda</taxon>
        <taxon>Hexapoda</taxon>
        <taxon>Insecta</taxon>
        <taxon>Pterygota</taxon>
        <taxon>Neoptera</taxon>
        <taxon>Paraneoptera</taxon>
        <taxon>Hemiptera</taxon>
        <taxon>Auchenorrhyncha</taxon>
        <taxon>Membracoidea</taxon>
        <taxon>Cicadellidae</taxon>
        <taxon>Cicadellinae</taxon>
        <taxon>Cicadellini</taxon>
        <taxon>Graphocephala</taxon>
    </lineage>
</organism>
<keyword evidence="6" id="KW-0812">Transmembrane</keyword>
<feature type="signal peptide" evidence="5">
    <location>
        <begin position="1"/>
        <end position="21"/>
    </location>
</feature>
<dbReference type="SUPFAM" id="SSF53474">
    <property type="entry name" value="alpha/beta-Hydrolases"/>
    <property type="match status" value="1"/>
</dbReference>
<evidence type="ECO:0000256" key="5">
    <source>
        <dbReference type="RuleBase" id="RU361235"/>
    </source>
</evidence>
<reference evidence="8" key="1">
    <citation type="submission" date="2015-11" db="EMBL/GenBank/DDBJ databases">
        <title>De novo transcriptome assembly of four potential Pierce s Disease insect vectors from Arizona vineyards.</title>
        <authorList>
            <person name="Tassone E.E."/>
        </authorList>
    </citation>
    <scope>NUCLEOTIDE SEQUENCE</scope>
</reference>
<keyword evidence="3 5" id="KW-0378">Hydrolase</keyword>
<dbReference type="Pfam" id="PF00135">
    <property type="entry name" value="COesterase"/>
    <property type="match status" value="1"/>
</dbReference>
<keyword evidence="5" id="KW-0732">Signal</keyword>
<feature type="chain" id="PRO_5008447405" description="Carboxylic ester hydrolase" evidence="5">
    <location>
        <begin position="22"/>
        <end position="590"/>
    </location>
</feature>
<protein>
    <recommendedName>
        <fullName evidence="5">Carboxylic ester hydrolase</fullName>
        <ecNumber evidence="5">3.1.1.-</ecNumber>
    </recommendedName>
</protein>
<feature type="domain" description="Carboxylesterase type B" evidence="7">
    <location>
        <begin position="21"/>
        <end position="530"/>
    </location>
</feature>
<keyword evidence="2" id="KW-0719">Serine esterase</keyword>
<gene>
    <name evidence="8" type="ORF">g.12506</name>
</gene>
<keyword evidence="6" id="KW-1133">Transmembrane helix</keyword>
<evidence type="ECO:0000256" key="3">
    <source>
        <dbReference type="ARBA" id="ARBA00022801"/>
    </source>
</evidence>
<dbReference type="Gene3D" id="3.40.50.1820">
    <property type="entry name" value="alpha/beta hydrolase"/>
    <property type="match status" value="1"/>
</dbReference>